<dbReference type="AlphaFoldDB" id="A0AAP2GIQ4"/>
<evidence type="ECO:0000313" key="2">
    <source>
        <dbReference type="Proteomes" id="UP001319180"/>
    </source>
</evidence>
<name>A0AAP2GIQ4_9BACT</name>
<protein>
    <recommendedName>
        <fullName evidence="3">YD repeat-containing protein</fullName>
    </recommendedName>
</protein>
<keyword evidence="2" id="KW-1185">Reference proteome</keyword>
<evidence type="ECO:0000313" key="1">
    <source>
        <dbReference type="EMBL" id="MBT1688566.1"/>
    </source>
</evidence>
<organism evidence="1 2">
    <name type="scientific">Dawidia soli</name>
    <dbReference type="NCBI Taxonomy" id="2782352"/>
    <lineage>
        <taxon>Bacteria</taxon>
        <taxon>Pseudomonadati</taxon>
        <taxon>Bacteroidota</taxon>
        <taxon>Cytophagia</taxon>
        <taxon>Cytophagales</taxon>
        <taxon>Chryseotaleaceae</taxon>
        <taxon>Dawidia</taxon>
    </lineage>
</organism>
<proteinExistence type="predicted"/>
<comment type="caution">
    <text evidence="1">The sequence shown here is derived from an EMBL/GenBank/DDBJ whole genome shotgun (WGS) entry which is preliminary data.</text>
</comment>
<dbReference type="RefSeq" id="WP_254091792.1">
    <property type="nucleotide sequence ID" value="NZ_JAHESC010000028.1"/>
</dbReference>
<dbReference type="Proteomes" id="UP001319180">
    <property type="component" value="Unassembled WGS sequence"/>
</dbReference>
<reference evidence="1 2" key="1">
    <citation type="submission" date="2021-05" db="EMBL/GenBank/DDBJ databases">
        <title>A Polyphasic approach of four new species of the genus Ohtaekwangia: Ohtaekwangia histidinii sp. nov., Ohtaekwangia cretensis sp. nov., Ohtaekwangia indiensis sp. nov., Ohtaekwangia reichenbachii sp. nov. from diverse environment.</title>
        <authorList>
            <person name="Octaviana S."/>
        </authorList>
    </citation>
    <scope>NUCLEOTIDE SEQUENCE [LARGE SCALE GENOMIC DNA]</scope>
    <source>
        <strain evidence="1 2">PWU37</strain>
    </source>
</reference>
<dbReference type="EMBL" id="JAHESC010000028">
    <property type="protein sequence ID" value="MBT1688566.1"/>
    <property type="molecule type" value="Genomic_DNA"/>
</dbReference>
<evidence type="ECO:0008006" key="3">
    <source>
        <dbReference type="Google" id="ProtNLM"/>
    </source>
</evidence>
<accession>A0AAP2GIQ4</accession>
<sequence length="362" mass="40125">MKTAGVTQALRGHAGAGLARFFSVLLIMGLGVATSCSDDDGAEPSVEEPACRVVKETNTTQANIGSPDGYTYTAVFTYEYDDKGNQIENTVQYNYTYNDGAKPTSTSSTSMQYDADGFLLRTVRQYNSKDKNGVTSNSSTNQECTYENGRLIKQVTASIDNGKPTNYQFQYEYDAAGKLIKFSNTYNNSSTTITYNGNIIQKITETDGAGNVSSPFLQYNDKGWLTKSIETWGGGTDEFRYEYTSDGQLAREERYINSKPSSGTIYEYDTRENPNRYTYPQPKGHPDIPGTRPNFIYVHNITRATYLEPNAEITAFQNRSSSLYVYDYNAKGFPTGYTLTTTNSLGGVESTSTVTYEYTGCN</sequence>
<gene>
    <name evidence="1" type="ORF">KK078_18490</name>
</gene>
<dbReference type="Gene3D" id="2.180.10.10">
    <property type="entry name" value="RHS repeat-associated core"/>
    <property type="match status" value="1"/>
</dbReference>